<evidence type="ECO:0000313" key="5">
    <source>
        <dbReference type="Proteomes" id="UP000002484"/>
    </source>
</evidence>
<dbReference type="Pfam" id="PF01796">
    <property type="entry name" value="OB_ChsH2_C"/>
    <property type="match status" value="1"/>
</dbReference>
<feature type="domain" description="ChsH2 C-terminal OB-fold" evidence="2">
    <location>
        <begin position="68"/>
        <end position="131"/>
    </location>
</feature>
<dbReference type="EMBL" id="CP002299">
    <property type="protein sequence ID" value="ADP82439.1"/>
    <property type="molecule type" value="Genomic_DNA"/>
</dbReference>
<dbReference type="Proteomes" id="UP000002484">
    <property type="component" value="Chromosome"/>
</dbReference>
<dbReference type="InterPro" id="IPR012340">
    <property type="entry name" value="NA-bd_OB-fold"/>
</dbReference>
<dbReference type="InterPro" id="IPR002878">
    <property type="entry name" value="ChsH2_C"/>
</dbReference>
<dbReference type="RefSeq" id="WP_013425557.1">
    <property type="nucleotide sequence ID" value="NC_014666.1"/>
</dbReference>
<dbReference type="eggNOG" id="COG1545">
    <property type="taxonomic scope" value="Bacteria"/>
</dbReference>
<sequence>MTAPTSVEATPARRPVPAPDSQSEPFWAAAARHQLTLARCARCGRFTHPPEAVCPLCGSTDPGFRFEPVSGRGQVRSWTVVRQSFLPGFEVPFLLVDVELADQADLRLIGRLLDGADVPLRIGDEVTVVFEDVADGVAIPAFQLAGAR</sequence>
<organism evidence="4 5">
    <name type="scientific">Pseudofrankia inefficax (strain DSM 45817 / CECT 9037 / DDB 130130 / EuI1c)</name>
    <name type="common">Frankia inefficax</name>
    <dbReference type="NCBI Taxonomy" id="298654"/>
    <lineage>
        <taxon>Bacteria</taxon>
        <taxon>Bacillati</taxon>
        <taxon>Actinomycetota</taxon>
        <taxon>Actinomycetes</taxon>
        <taxon>Frankiales</taxon>
        <taxon>Frankiaceae</taxon>
        <taxon>Pseudofrankia</taxon>
    </lineage>
</organism>
<reference evidence="4 5" key="1">
    <citation type="submission" date="2010-10" db="EMBL/GenBank/DDBJ databases">
        <title>Complete sequence of Frankia sp. EuI1c.</title>
        <authorList>
            <consortium name="US DOE Joint Genome Institute"/>
            <person name="Lucas S."/>
            <person name="Copeland A."/>
            <person name="Lapidus A."/>
            <person name="Cheng J.-F."/>
            <person name="Bruce D."/>
            <person name="Goodwin L."/>
            <person name="Pitluck S."/>
            <person name="Chertkov O."/>
            <person name="Detter J.C."/>
            <person name="Han C."/>
            <person name="Tapia R."/>
            <person name="Land M."/>
            <person name="Hauser L."/>
            <person name="Jeffries C."/>
            <person name="Kyrpides N."/>
            <person name="Ivanova N."/>
            <person name="Mikhailova N."/>
            <person name="Beauchemin N."/>
            <person name="Sen A."/>
            <person name="Sur S.A."/>
            <person name="Gtari M."/>
            <person name="Wall L."/>
            <person name="Tisa L."/>
            <person name="Woyke T."/>
        </authorList>
    </citation>
    <scope>NUCLEOTIDE SEQUENCE [LARGE SCALE GENOMIC DNA]</scope>
    <source>
        <strain evidence="5">DSM 45817 / CECT 9037 / EuI1c</strain>
    </source>
</reference>
<evidence type="ECO:0000256" key="1">
    <source>
        <dbReference type="SAM" id="MobiDB-lite"/>
    </source>
</evidence>
<evidence type="ECO:0000313" key="4">
    <source>
        <dbReference type="EMBL" id="ADP82439.1"/>
    </source>
</evidence>
<dbReference type="Pfam" id="PF12172">
    <property type="entry name" value="zf-ChsH2"/>
    <property type="match status" value="1"/>
</dbReference>
<dbReference type="STRING" id="298654.FraEuI1c_4445"/>
<accession>E3IUA2</accession>
<dbReference type="SUPFAM" id="SSF50249">
    <property type="entry name" value="Nucleic acid-binding proteins"/>
    <property type="match status" value="1"/>
</dbReference>
<proteinExistence type="predicted"/>
<keyword evidence="5" id="KW-1185">Reference proteome</keyword>
<protein>
    <recommendedName>
        <fullName evidence="6">DUF35 domain-containing protein</fullName>
    </recommendedName>
</protein>
<dbReference type="AlphaFoldDB" id="E3IUA2"/>
<dbReference type="HOGENOM" id="CLU_119412_0_1_11"/>
<evidence type="ECO:0000259" key="3">
    <source>
        <dbReference type="Pfam" id="PF12172"/>
    </source>
</evidence>
<evidence type="ECO:0000259" key="2">
    <source>
        <dbReference type="Pfam" id="PF01796"/>
    </source>
</evidence>
<gene>
    <name evidence="4" type="ordered locus">FraEuI1c_4445</name>
</gene>
<evidence type="ECO:0008006" key="6">
    <source>
        <dbReference type="Google" id="ProtNLM"/>
    </source>
</evidence>
<dbReference type="PANTHER" id="PTHR34075">
    <property type="entry name" value="BLR3430 PROTEIN"/>
    <property type="match status" value="1"/>
</dbReference>
<dbReference type="KEGG" id="fri:FraEuI1c_4445"/>
<name>E3IUA2_PSEI1</name>
<feature type="region of interest" description="Disordered" evidence="1">
    <location>
        <begin position="1"/>
        <end position="23"/>
    </location>
</feature>
<feature type="domain" description="ChsH2 rubredoxin-like zinc ribbon" evidence="3">
    <location>
        <begin position="27"/>
        <end position="61"/>
    </location>
</feature>
<dbReference type="InterPro" id="IPR022002">
    <property type="entry name" value="ChsH2_Znr"/>
</dbReference>
<dbReference type="Gene3D" id="6.10.30.10">
    <property type="match status" value="1"/>
</dbReference>
<dbReference type="InterPro" id="IPR052513">
    <property type="entry name" value="Thioester_dehydratase-like"/>
</dbReference>
<dbReference type="PANTHER" id="PTHR34075:SF5">
    <property type="entry name" value="BLR3430 PROTEIN"/>
    <property type="match status" value="1"/>
</dbReference>
<dbReference type="InParanoid" id="E3IUA2"/>